<dbReference type="PANTHER" id="PTHR47926">
    <property type="entry name" value="PENTATRICOPEPTIDE REPEAT-CONTAINING PROTEIN"/>
    <property type="match status" value="1"/>
</dbReference>
<comment type="similarity">
    <text evidence="2">Belongs to the PPR family. PCMP-E subfamily.</text>
</comment>
<feature type="repeat" description="PPR" evidence="3">
    <location>
        <begin position="267"/>
        <end position="301"/>
    </location>
</feature>
<evidence type="ECO:0000313" key="5">
    <source>
        <dbReference type="Proteomes" id="UP000250235"/>
    </source>
</evidence>
<keyword evidence="5" id="KW-1185">Reference proteome</keyword>
<feature type="repeat" description="PPR" evidence="3">
    <location>
        <begin position="370"/>
        <end position="404"/>
    </location>
</feature>
<dbReference type="InterPro" id="IPR046848">
    <property type="entry name" value="E_motif"/>
</dbReference>
<keyword evidence="1" id="KW-0677">Repeat</keyword>
<dbReference type="OrthoDB" id="1929236at2759"/>
<dbReference type="Gene3D" id="1.25.40.10">
    <property type="entry name" value="Tetratricopeptide repeat domain"/>
    <property type="match status" value="5"/>
</dbReference>
<gene>
    <name evidence="4" type="ORF">F511_29549</name>
</gene>
<dbReference type="Pfam" id="PF20431">
    <property type="entry name" value="E_motif"/>
    <property type="match status" value="1"/>
</dbReference>
<sequence>MRPLHLITETSLSNFAKVAVSHCQFIKASLITDTYTANNLIHRYVKCKESDTALKVFGEMTQRDTASWNTIITGYVNSGDFMGAWEVLKTMKRHGYVFDGYTFGSMLKGIGAGGELMNGQQVHSDVVKLGFDENVYAASSLLDMYVKCGEIADANRVFDFMLVRNSVSWNALIAGYADFGDFFRCLKLFRCMDAEGVRVDDASFAPLLTLLHDVEFYELMRQFHGKIMKLGLDFENTVLNAMITAYSECGCIEDSCKVFGSADGCRDLVTWNSMLAAYIQSDLEECGLHLFLEMMRLRLELDAFSYSSILSGCFGGAVECQGKTLHGLVMKKGLEQLTQVSNALISMYLKSNSCAEENAVKVFEQMNVKDLVSWNTILTGLSQNGLSEYALRLFQRMHLEYLEIDQYTFAAAIRSCSDLATHKMGRQIHVLVLKSGFEGNEFIVSAMIFMYSKCGMVDDAWKSFEGSHKSSSVTWNSIIFGYAQHGQGKIALDLFSQMGERQVKMDHITFVAVLTACSHIGLVDVGLNILQSMELRYGVVPQMENFACAVDLLGRAGRLMEAKELIEEMPFEPDAMVWKTLLGACRACGDIKLATQIASHLLDIEPGEHCTYVLLSDMYGHLKRWNEKASVKRLMRQMGVKKVPGWSWIELNGDVHAFIAEDHSHLSCQEIYQNFEELTCVIKISHDVTALEDIMYPAIGC</sequence>
<accession>A0A2Z7DEN8</accession>
<organism evidence="4 5">
    <name type="scientific">Dorcoceras hygrometricum</name>
    <dbReference type="NCBI Taxonomy" id="472368"/>
    <lineage>
        <taxon>Eukaryota</taxon>
        <taxon>Viridiplantae</taxon>
        <taxon>Streptophyta</taxon>
        <taxon>Embryophyta</taxon>
        <taxon>Tracheophyta</taxon>
        <taxon>Spermatophyta</taxon>
        <taxon>Magnoliopsida</taxon>
        <taxon>eudicotyledons</taxon>
        <taxon>Gunneridae</taxon>
        <taxon>Pentapetalae</taxon>
        <taxon>asterids</taxon>
        <taxon>lamiids</taxon>
        <taxon>Lamiales</taxon>
        <taxon>Gesneriaceae</taxon>
        <taxon>Didymocarpoideae</taxon>
        <taxon>Trichosporeae</taxon>
        <taxon>Loxocarpinae</taxon>
        <taxon>Dorcoceras</taxon>
    </lineage>
</organism>
<name>A0A2Z7DEN8_9LAMI</name>
<dbReference type="FunFam" id="1.25.40.10:FF:000205">
    <property type="entry name" value="Pentatricopeptide repeat-containing protein, mitochondrial"/>
    <property type="match status" value="1"/>
</dbReference>
<dbReference type="GO" id="GO:0005739">
    <property type="term" value="C:mitochondrion"/>
    <property type="evidence" value="ECO:0007669"/>
    <property type="project" value="UniProtKB-ARBA"/>
</dbReference>
<evidence type="ECO:0000256" key="2">
    <source>
        <dbReference type="ARBA" id="ARBA00061659"/>
    </source>
</evidence>
<dbReference type="GO" id="GO:0003723">
    <property type="term" value="F:RNA binding"/>
    <property type="evidence" value="ECO:0007669"/>
    <property type="project" value="InterPro"/>
</dbReference>
<feature type="repeat" description="PPR" evidence="3">
    <location>
        <begin position="33"/>
        <end position="63"/>
    </location>
</feature>
<dbReference type="GO" id="GO:0099402">
    <property type="term" value="P:plant organ development"/>
    <property type="evidence" value="ECO:0007669"/>
    <property type="project" value="UniProtKB-ARBA"/>
</dbReference>
<dbReference type="NCBIfam" id="TIGR00756">
    <property type="entry name" value="PPR"/>
    <property type="match status" value="3"/>
</dbReference>
<evidence type="ECO:0000256" key="3">
    <source>
        <dbReference type="PROSITE-ProRule" id="PRU00708"/>
    </source>
</evidence>
<dbReference type="InterPro" id="IPR046960">
    <property type="entry name" value="PPR_At4g14850-like_plant"/>
</dbReference>
<dbReference type="PROSITE" id="PS51375">
    <property type="entry name" value="PPR"/>
    <property type="match status" value="6"/>
</dbReference>
<feature type="repeat" description="PPR" evidence="3">
    <location>
        <begin position="471"/>
        <end position="505"/>
    </location>
</feature>
<feature type="repeat" description="PPR" evidence="3">
    <location>
        <begin position="165"/>
        <end position="199"/>
    </location>
</feature>
<dbReference type="InterPro" id="IPR011990">
    <property type="entry name" value="TPR-like_helical_dom_sf"/>
</dbReference>
<dbReference type="EMBL" id="KQ986763">
    <property type="protein sequence ID" value="KZV58445.1"/>
    <property type="molecule type" value="Genomic_DNA"/>
</dbReference>
<dbReference type="FunFam" id="1.25.40.10:FF:000158">
    <property type="entry name" value="pentatricopeptide repeat-containing protein At2g33680"/>
    <property type="match status" value="1"/>
</dbReference>
<feature type="repeat" description="PPR" evidence="3">
    <location>
        <begin position="64"/>
        <end position="98"/>
    </location>
</feature>
<dbReference type="Proteomes" id="UP000250235">
    <property type="component" value="Unassembled WGS sequence"/>
</dbReference>
<dbReference type="AlphaFoldDB" id="A0A2Z7DEN8"/>
<reference evidence="4 5" key="1">
    <citation type="journal article" date="2015" name="Proc. Natl. Acad. Sci. U.S.A.">
        <title>The resurrection genome of Boea hygrometrica: A blueprint for survival of dehydration.</title>
        <authorList>
            <person name="Xiao L."/>
            <person name="Yang G."/>
            <person name="Zhang L."/>
            <person name="Yang X."/>
            <person name="Zhao S."/>
            <person name="Ji Z."/>
            <person name="Zhou Q."/>
            <person name="Hu M."/>
            <person name="Wang Y."/>
            <person name="Chen M."/>
            <person name="Xu Y."/>
            <person name="Jin H."/>
            <person name="Xiao X."/>
            <person name="Hu G."/>
            <person name="Bao F."/>
            <person name="Hu Y."/>
            <person name="Wan P."/>
            <person name="Li L."/>
            <person name="Deng X."/>
            <person name="Kuang T."/>
            <person name="Xiang C."/>
            <person name="Zhu J.K."/>
            <person name="Oliver M.J."/>
            <person name="He Y."/>
        </authorList>
    </citation>
    <scope>NUCLEOTIDE SEQUENCE [LARGE SCALE GENOMIC DNA]</scope>
    <source>
        <strain evidence="5">cv. XS01</strain>
    </source>
</reference>
<evidence type="ECO:0000256" key="1">
    <source>
        <dbReference type="ARBA" id="ARBA00022737"/>
    </source>
</evidence>
<dbReference type="Pfam" id="PF01535">
    <property type="entry name" value="PPR"/>
    <property type="match status" value="7"/>
</dbReference>
<proteinExistence type="inferred from homology"/>
<dbReference type="InterPro" id="IPR002885">
    <property type="entry name" value="PPR_rpt"/>
</dbReference>
<dbReference type="Pfam" id="PF13041">
    <property type="entry name" value="PPR_2"/>
    <property type="match status" value="3"/>
</dbReference>
<evidence type="ECO:0000313" key="4">
    <source>
        <dbReference type="EMBL" id="KZV58445.1"/>
    </source>
</evidence>
<dbReference type="PANTHER" id="PTHR47926:SF372">
    <property type="entry name" value="PENTATRICOPEPTIDE REPEAT-CONTAINING PROTEIN"/>
    <property type="match status" value="1"/>
</dbReference>
<protein>
    <submittedName>
        <fullName evidence="4">Pentatricopeptide repeat-containing protein</fullName>
    </submittedName>
</protein>
<dbReference type="GO" id="GO:0009451">
    <property type="term" value="P:RNA modification"/>
    <property type="evidence" value="ECO:0007669"/>
    <property type="project" value="InterPro"/>
</dbReference>
<dbReference type="FunFam" id="1.25.40.10:FF:000073">
    <property type="entry name" value="Pentatricopeptide repeat-containing protein chloroplastic"/>
    <property type="match status" value="1"/>
</dbReference>